<proteinExistence type="predicted"/>
<reference evidence="1 2" key="1">
    <citation type="submission" date="2021-06" db="EMBL/GenBank/DDBJ databases">
        <authorList>
            <person name="Palmer J.M."/>
        </authorList>
    </citation>
    <scope>NUCLEOTIDE SEQUENCE [LARGE SCALE GENOMIC DNA]</scope>
    <source>
        <strain evidence="2">if_2019</strain>
        <tissue evidence="1">Muscle</tissue>
    </source>
</reference>
<gene>
    <name evidence="1" type="ORF">ILYODFUR_018443</name>
</gene>
<protein>
    <submittedName>
        <fullName evidence="1">Uncharacterized protein</fullName>
    </submittedName>
</protein>
<evidence type="ECO:0000313" key="1">
    <source>
        <dbReference type="EMBL" id="MEQ2229405.1"/>
    </source>
</evidence>
<dbReference type="Proteomes" id="UP001482620">
    <property type="component" value="Unassembled WGS sequence"/>
</dbReference>
<dbReference type="EMBL" id="JAHRIQ010024961">
    <property type="protein sequence ID" value="MEQ2229405.1"/>
    <property type="molecule type" value="Genomic_DNA"/>
</dbReference>
<name>A0ABV0T957_9TELE</name>
<sequence>MTPQFFRRLRGLKGCFVATDVGPVAVCRECACLTAEVCLNTFRCGYLGCRWSVYPVGAERRGGGDVKHSEPGKVGVGAEVKTEPCSGIHSYIHSVKCMACIVVVSAAEHPGNQLNALKHEIFL</sequence>
<evidence type="ECO:0000313" key="2">
    <source>
        <dbReference type="Proteomes" id="UP001482620"/>
    </source>
</evidence>
<keyword evidence="2" id="KW-1185">Reference proteome</keyword>
<accession>A0ABV0T957</accession>
<comment type="caution">
    <text evidence="1">The sequence shown here is derived from an EMBL/GenBank/DDBJ whole genome shotgun (WGS) entry which is preliminary data.</text>
</comment>
<organism evidence="1 2">
    <name type="scientific">Ilyodon furcidens</name>
    <name type="common">goldbreast splitfin</name>
    <dbReference type="NCBI Taxonomy" id="33524"/>
    <lineage>
        <taxon>Eukaryota</taxon>
        <taxon>Metazoa</taxon>
        <taxon>Chordata</taxon>
        <taxon>Craniata</taxon>
        <taxon>Vertebrata</taxon>
        <taxon>Euteleostomi</taxon>
        <taxon>Actinopterygii</taxon>
        <taxon>Neopterygii</taxon>
        <taxon>Teleostei</taxon>
        <taxon>Neoteleostei</taxon>
        <taxon>Acanthomorphata</taxon>
        <taxon>Ovalentaria</taxon>
        <taxon>Atherinomorphae</taxon>
        <taxon>Cyprinodontiformes</taxon>
        <taxon>Goodeidae</taxon>
        <taxon>Ilyodon</taxon>
    </lineage>
</organism>